<comment type="subcellular location">
    <subcellularLocation>
        <location evidence="1">Membrane</location>
    </subcellularLocation>
</comment>
<reference evidence="9 10" key="1">
    <citation type="submission" date="2019-02" db="EMBL/GenBank/DDBJ databases">
        <title>Genome sequences of Aliivibrio finisterrensis strains from farmed Atlantic salmon.</title>
        <authorList>
            <person name="Bowman J.P."/>
        </authorList>
    </citation>
    <scope>NUCLEOTIDE SEQUENCE [LARGE SCALE GENOMIC DNA]</scope>
    <source>
        <strain evidence="8 10">A21</strain>
        <strain evidence="7 9">A46</strain>
    </source>
</reference>
<dbReference type="GO" id="GO:0007165">
    <property type="term" value="P:signal transduction"/>
    <property type="evidence" value="ECO:0007669"/>
    <property type="project" value="UniProtKB-KW"/>
</dbReference>
<dbReference type="GO" id="GO:0016020">
    <property type="term" value="C:membrane"/>
    <property type="evidence" value="ECO:0007669"/>
    <property type="project" value="UniProtKB-SubCell"/>
</dbReference>
<dbReference type="CDD" id="cd11386">
    <property type="entry name" value="MCP_signal"/>
    <property type="match status" value="1"/>
</dbReference>
<dbReference type="AlphaFoldDB" id="A0A4Q5KXA2"/>
<dbReference type="EMBL" id="SEZK01000003">
    <property type="protein sequence ID" value="RYU53716.1"/>
    <property type="molecule type" value="Genomic_DNA"/>
</dbReference>
<accession>A0A4Q5KXA2</accession>
<dbReference type="Proteomes" id="UP000294166">
    <property type="component" value="Unassembled WGS sequence"/>
</dbReference>
<dbReference type="PANTHER" id="PTHR32089:SF33">
    <property type="entry name" value="TOXIN COREGULATED PILUS BIOSYNTHESIS PROTEIN I"/>
    <property type="match status" value="1"/>
</dbReference>
<dbReference type="PROSITE" id="PS50111">
    <property type="entry name" value="CHEMOTAXIS_TRANSDUC_2"/>
    <property type="match status" value="1"/>
</dbReference>
<feature type="transmembrane region" description="Helical" evidence="5">
    <location>
        <begin position="82"/>
        <end position="107"/>
    </location>
</feature>
<dbReference type="EMBL" id="SEZN01000005">
    <property type="protein sequence ID" value="RYU66161.1"/>
    <property type="molecule type" value="Genomic_DNA"/>
</dbReference>
<evidence type="ECO:0000256" key="3">
    <source>
        <dbReference type="ARBA" id="ARBA00029447"/>
    </source>
</evidence>
<dbReference type="SMART" id="SM00283">
    <property type="entry name" value="MA"/>
    <property type="match status" value="1"/>
</dbReference>
<keyword evidence="5" id="KW-0812">Transmembrane</keyword>
<proteinExistence type="inferred from homology"/>
<dbReference type="SUPFAM" id="SSF58104">
    <property type="entry name" value="Methyl-accepting chemotaxis protein (MCP) signaling domain"/>
    <property type="match status" value="1"/>
</dbReference>
<protein>
    <submittedName>
        <fullName evidence="7">Methyl-accepting chemotaxis protein</fullName>
    </submittedName>
</protein>
<keyword evidence="2 4" id="KW-0807">Transducer</keyword>
<dbReference type="GO" id="GO:0006935">
    <property type="term" value="P:chemotaxis"/>
    <property type="evidence" value="ECO:0007669"/>
    <property type="project" value="UniProtKB-ARBA"/>
</dbReference>
<keyword evidence="5" id="KW-0472">Membrane</keyword>
<evidence type="ECO:0000259" key="6">
    <source>
        <dbReference type="PROSITE" id="PS50111"/>
    </source>
</evidence>
<sequence length="438" mass="48491">MDGVGDIKYLFYFNKGTIWLSSDKNQVGKNINDLDEVFNHVKSKEIYMYYYDNNWVSLYKENVPYGESIVFTDQNYNVKSKYIMLSISFSILFFVIAVLSCILLSLVRKEIKNIPSIISWLNQISEGKLTTLEINKSNNELDLIVNSVSQLLIKLSDVIKLSVDISNNVNKSSAELTFIMGNSAKNTNSELAKIENISTAISELSNTSKEVLFNASEATSETVKAIGDVNKGSECLYNSILLTKNINESIKDTAVIIEELKNRAIDISEVTNVISTISSQINLLALNAAIEAARAGEHGRGFAVVADEVRNLAAKTQSSTKNIQEIISSLQQLSVKANDNMTINVASIQESVLLSTNVKLSLDSITQSVKSISDINTLVARTSQEQFTVTEEIANNTTKMVELVNENVVSVNQTQQAAQELTLLAEIQNKRMSFFKIS</sequence>
<evidence type="ECO:0000256" key="4">
    <source>
        <dbReference type="PROSITE-ProRule" id="PRU00284"/>
    </source>
</evidence>
<evidence type="ECO:0000313" key="10">
    <source>
        <dbReference type="Proteomes" id="UP000294166"/>
    </source>
</evidence>
<feature type="domain" description="Methyl-accepting transducer" evidence="6">
    <location>
        <begin position="165"/>
        <end position="401"/>
    </location>
</feature>
<evidence type="ECO:0000256" key="1">
    <source>
        <dbReference type="ARBA" id="ARBA00004370"/>
    </source>
</evidence>
<dbReference type="Gene3D" id="1.10.287.950">
    <property type="entry name" value="Methyl-accepting chemotaxis protein"/>
    <property type="match status" value="1"/>
</dbReference>
<comment type="caution">
    <text evidence="7">The sequence shown here is derived from an EMBL/GenBank/DDBJ whole genome shotgun (WGS) entry which is preliminary data.</text>
</comment>
<dbReference type="PANTHER" id="PTHR32089">
    <property type="entry name" value="METHYL-ACCEPTING CHEMOTAXIS PROTEIN MCPB"/>
    <property type="match status" value="1"/>
</dbReference>
<evidence type="ECO:0000313" key="7">
    <source>
        <dbReference type="EMBL" id="RYU53716.1"/>
    </source>
</evidence>
<dbReference type="Pfam" id="PF00015">
    <property type="entry name" value="MCPsignal"/>
    <property type="match status" value="1"/>
</dbReference>
<evidence type="ECO:0000256" key="5">
    <source>
        <dbReference type="SAM" id="Phobius"/>
    </source>
</evidence>
<comment type="similarity">
    <text evidence="3">Belongs to the methyl-accepting chemotaxis (MCP) protein family.</text>
</comment>
<gene>
    <name evidence="8" type="ORF">ERW53_04475</name>
    <name evidence="7" type="ORF">ERW57_03945</name>
</gene>
<evidence type="ECO:0000313" key="9">
    <source>
        <dbReference type="Proteomes" id="UP000294063"/>
    </source>
</evidence>
<dbReference type="InterPro" id="IPR004089">
    <property type="entry name" value="MCPsignal_dom"/>
</dbReference>
<dbReference type="FunFam" id="1.10.287.950:FF:000001">
    <property type="entry name" value="Methyl-accepting chemotaxis sensory transducer"/>
    <property type="match status" value="1"/>
</dbReference>
<dbReference type="Proteomes" id="UP000294063">
    <property type="component" value="Unassembled WGS sequence"/>
</dbReference>
<name>A0A4Q5KXA2_9GAMM</name>
<keyword evidence="5" id="KW-1133">Transmembrane helix</keyword>
<keyword evidence="10" id="KW-1185">Reference proteome</keyword>
<evidence type="ECO:0000313" key="8">
    <source>
        <dbReference type="EMBL" id="RYU66161.1"/>
    </source>
</evidence>
<evidence type="ECO:0000256" key="2">
    <source>
        <dbReference type="ARBA" id="ARBA00023224"/>
    </source>
</evidence>
<organism evidence="7 9">
    <name type="scientific">Aliivibrio finisterrensis</name>
    <dbReference type="NCBI Taxonomy" id="511998"/>
    <lineage>
        <taxon>Bacteria</taxon>
        <taxon>Pseudomonadati</taxon>
        <taxon>Pseudomonadota</taxon>
        <taxon>Gammaproteobacteria</taxon>
        <taxon>Vibrionales</taxon>
        <taxon>Vibrionaceae</taxon>
        <taxon>Aliivibrio</taxon>
    </lineage>
</organism>